<evidence type="ECO:0000313" key="1">
    <source>
        <dbReference type="EMBL" id="RGP58522.1"/>
    </source>
</evidence>
<dbReference type="Proteomes" id="UP000266152">
    <property type="component" value="Unassembled WGS sequence"/>
</dbReference>
<protein>
    <submittedName>
        <fullName evidence="1">Uncharacterized protein</fullName>
    </submittedName>
</protein>
<proteinExistence type="predicted"/>
<dbReference type="AlphaFoldDB" id="A0A395RF86"/>
<sequence>MLLLSRRRAVSWWTKSVLGNHTTTKSPQDDACTRLPGYSHSSSLVTYRLMSARDVLFKPSKMYEGKMEEKLQIIDLVLSKALPNAAGAVVINVWHTSRSDKRVHCTVDYVDERNRRLIREHIIQRQTKKT</sequence>
<gene>
    <name evidence="1" type="ORF">FSPOR_11878</name>
</gene>
<comment type="caution">
    <text evidence="1">The sequence shown here is derived from an EMBL/GenBank/DDBJ whole genome shotgun (WGS) entry which is preliminary data.</text>
</comment>
<dbReference type="EMBL" id="PXOF01000290">
    <property type="protein sequence ID" value="RGP58522.1"/>
    <property type="molecule type" value="Genomic_DNA"/>
</dbReference>
<name>A0A395RF86_FUSSP</name>
<accession>A0A395RF86</accession>
<keyword evidence="2" id="KW-1185">Reference proteome</keyword>
<organism evidence="1 2">
    <name type="scientific">Fusarium sporotrichioides</name>
    <dbReference type="NCBI Taxonomy" id="5514"/>
    <lineage>
        <taxon>Eukaryota</taxon>
        <taxon>Fungi</taxon>
        <taxon>Dikarya</taxon>
        <taxon>Ascomycota</taxon>
        <taxon>Pezizomycotina</taxon>
        <taxon>Sordariomycetes</taxon>
        <taxon>Hypocreomycetidae</taxon>
        <taxon>Hypocreales</taxon>
        <taxon>Nectriaceae</taxon>
        <taxon>Fusarium</taxon>
    </lineage>
</organism>
<evidence type="ECO:0000313" key="2">
    <source>
        <dbReference type="Proteomes" id="UP000266152"/>
    </source>
</evidence>
<reference evidence="1 2" key="1">
    <citation type="journal article" date="2018" name="PLoS Pathog.">
        <title>Evolution of structural diversity of trichothecenes, a family of toxins produced by plant pathogenic and entomopathogenic fungi.</title>
        <authorList>
            <person name="Proctor R.H."/>
            <person name="McCormick S.P."/>
            <person name="Kim H.S."/>
            <person name="Cardoza R.E."/>
            <person name="Stanley A.M."/>
            <person name="Lindo L."/>
            <person name="Kelly A."/>
            <person name="Brown D.W."/>
            <person name="Lee T."/>
            <person name="Vaughan M.M."/>
            <person name="Alexander N.J."/>
            <person name="Busman M."/>
            <person name="Gutierrez S."/>
        </authorList>
    </citation>
    <scope>NUCLEOTIDE SEQUENCE [LARGE SCALE GENOMIC DNA]</scope>
    <source>
        <strain evidence="1 2">NRRL 3299</strain>
    </source>
</reference>